<feature type="domain" description="C2H2-type" evidence="7">
    <location>
        <begin position="245"/>
        <end position="272"/>
    </location>
</feature>
<name>A0AA40HF53_CNENI</name>
<keyword evidence="1" id="KW-0479">Metal-binding</keyword>
<dbReference type="GO" id="GO:0008270">
    <property type="term" value="F:zinc ion binding"/>
    <property type="evidence" value="ECO:0007669"/>
    <property type="project" value="UniProtKB-KW"/>
</dbReference>
<evidence type="ECO:0000256" key="2">
    <source>
        <dbReference type="ARBA" id="ARBA00022737"/>
    </source>
</evidence>
<protein>
    <submittedName>
        <fullName evidence="9">Uncharacterized protein</fullName>
    </submittedName>
</protein>
<evidence type="ECO:0000256" key="5">
    <source>
        <dbReference type="ARBA" id="ARBA00023125"/>
    </source>
</evidence>
<dbReference type="EMBL" id="JAULJE010000021">
    <property type="protein sequence ID" value="KAK1329600.1"/>
    <property type="molecule type" value="Genomic_DNA"/>
</dbReference>
<keyword evidence="3 6" id="KW-0863">Zinc-finger</keyword>
<evidence type="ECO:0000256" key="3">
    <source>
        <dbReference type="ARBA" id="ARBA00022771"/>
    </source>
</evidence>
<evidence type="ECO:0000313" key="10">
    <source>
        <dbReference type="Proteomes" id="UP001177744"/>
    </source>
</evidence>
<dbReference type="SUPFAM" id="SSF109640">
    <property type="entry name" value="KRAB domain (Kruppel-associated box)"/>
    <property type="match status" value="1"/>
</dbReference>
<dbReference type="FunFam" id="3.30.160.60:FF:000176">
    <property type="entry name" value="zinc finger protein 70"/>
    <property type="match status" value="1"/>
</dbReference>
<evidence type="ECO:0000256" key="4">
    <source>
        <dbReference type="ARBA" id="ARBA00022833"/>
    </source>
</evidence>
<evidence type="ECO:0000259" key="8">
    <source>
        <dbReference type="PROSITE" id="PS50805"/>
    </source>
</evidence>
<keyword evidence="5" id="KW-0238">DNA-binding</keyword>
<evidence type="ECO:0000313" key="9">
    <source>
        <dbReference type="EMBL" id="KAK1329600.1"/>
    </source>
</evidence>
<sequence>MAVAARRRPAEGGVTFEDVALYFSREEWAHLDEAWRRPYHDVMLENLALASSLGKPSHPPRVPLLPSTRFPPYPLSSSIGCWSGVEGDDAPSGQCISLEGASPIRTRKAGSPSQVAQPFELCGPILTDTLQLKFCGQSLTSKKPHSPCVREALSLSGDWEGLVSWPAISPSTGRSPGETLNNRNEWEAVFHRGKSLHNGGECKKASSCTDTLAQGQTVLTKCGKASTRRCNLIQHQRVHTGERPFECSECGKFFTYYSSFLIHQRFHTGERPYECNECGKSFSPVVSKLRLASHMLLFGPLSVALPQNTTLAKAIASIAIGKFTLEKSPLSAGNVENLLAKGLISFNIREFTPEKGLISVVNAENALAKTSALLTTGEFTLEKGLISVVSVGSPLAKAPASFTTRGCTLEKGLMSAVTAGNPSSKTLASVHIGKSTWEKGLMSVENVGKPLAIAPTSRTTGEP</sequence>
<proteinExistence type="predicted"/>
<dbReference type="PANTHER" id="PTHR14947">
    <property type="entry name" value="ZINC FINGER PROTEIN"/>
    <property type="match status" value="1"/>
</dbReference>
<dbReference type="PANTHER" id="PTHR14947:SF25">
    <property type="entry name" value="C2H2-TYPE DOMAIN-CONTAINING PROTEIN"/>
    <property type="match status" value="1"/>
</dbReference>
<dbReference type="InterPro" id="IPR013087">
    <property type="entry name" value="Znf_C2H2_type"/>
</dbReference>
<dbReference type="Pfam" id="PF00096">
    <property type="entry name" value="zf-C2H2"/>
    <property type="match status" value="1"/>
</dbReference>
<comment type="caution">
    <text evidence="9">The sequence shown here is derived from an EMBL/GenBank/DDBJ whole genome shotgun (WGS) entry which is preliminary data.</text>
</comment>
<dbReference type="Gene3D" id="3.30.160.60">
    <property type="entry name" value="Classic Zinc Finger"/>
    <property type="match status" value="3"/>
</dbReference>
<reference evidence="9" key="1">
    <citation type="submission" date="2023-06" db="EMBL/GenBank/DDBJ databases">
        <title>Reference genome for the Northern bat (Eptesicus nilssonii), a most northern bat species.</title>
        <authorList>
            <person name="Laine V.N."/>
            <person name="Pulliainen A.T."/>
            <person name="Lilley T.M."/>
        </authorList>
    </citation>
    <scope>NUCLEOTIDE SEQUENCE</scope>
    <source>
        <strain evidence="9">BLF_Eptnil</strain>
        <tissue evidence="9">Kidney</tissue>
    </source>
</reference>
<dbReference type="Pfam" id="PF01352">
    <property type="entry name" value="KRAB"/>
    <property type="match status" value="1"/>
</dbReference>
<dbReference type="AlphaFoldDB" id="A0AA40HF53"/>
<dbReference type="PROSITE" id="PS00028">
    <property type="entry name" value="ZINC_FINGER_C2H2_1"/>
    <property type="match status" value="1"/>
</dbReference>
<dbReference type="SMART" id="SM00355">
    <property type="entry name" value="ZnF_C2H2"/>
    <property type="match status" value="2"/>
</dbReference>
<dbReference type="InterPro" id="IPR039938">
    <property type="entry name" value="Sp4-like"/>
</dbReference>
<dbReference type="PROSITE" id="PS50805">
    <property type="entry name" value="KRAB"/>
    <property type="match status" value="1"/>
</dbReference>
<evidence type="ECO:0000256" key="1">
    <source>
        <dbReference type="ARBA" id="ARBA00022723"/>
    </source>
</evidence>
<dbReference type="SMART" id="SM00349">
    <property type="entry name" value="KRAB"/>
    <property type="match status" value="1"/>
</dbReference>
<dbReference type="GO" id="GO:0006355">
    <property type="term" value="P:regulation of DNA-templated transcription"/>
    <property type="evidence" value="ECO:0007669"/>
    <property type="project" value="InterPro"/>
</dbReference>
<feature type="domain" description="C2H2-type" evidence="7">
    <location>
        <begin position="206"/>
        <end position="244"/>
    </location>
</feature>
<feature type="domain" description="KRAB" evidence="8">
    <location>
        <begin position="14"/>
        <end position="85"/>
    </location>
</feature>
<dbReference type="Gene3D" id="6.10.140.140">
    <property type="match status" value="1"/>
</dbReference>
<accession>A0AA40HF53</accession>
<dbReference type="Proteomes" id="UP001177744">
    <property type="component" value="Unassembled WGS sequence"/>
</dbReference>
<dbReference type="SUPFAM" id="SSF57667">
    <property type="entry name" value="beta-beta-alpha zinc fingers"/>
    <property type="match status" value="1"/>
</dbReference>
<keyword evidence="4" id="KW-0862">Zinc</keyword>
<dbReference type="PROSITE" id="PS50157">
    <property type="entry name" value="ZINC_FINGER_C2H2_2"/>
    <property type="match status" value="2"/>
</dbReference>
<organism evidence="9 10">
    <name type="scientific">Cnephaeus nilssonii</name>
    <name type="common">Northern bat</name>
    <name type="synonym">Eptesicus nilssonii</name>
    <dbReference type="NCBI Taxonomy" id="3371016"/>
    <lineage>
        <taxon>Eukaryota</taxon>
        <taxon>Metazoa</taxon>
        <taxon>Chordata</taxon>
        <taxon>Craniata</taxon>
        <taxon>Vertebrata</taxon>
        <taxon>Euteleostomi</taxon>
        <taxon>Mammalia</taxon>
        <taxon>Eutheria</taxon>
        <taxon>Laurasiatheria</taxon>
        <taxon>Chiroptera</taxon>
        <taxon>Yangochiroptera</taxon>
        <taxon>Vespertilionidae</taxon>
        <taxon>Cnephaeus</taxon>
    </lineage>
</organism>
<dbReference type="InterPro" id="IPR001909">
    <property type="entry name" value="KRAB"/>
</dbReference>
<evidence type="ECO:0000259" key="7">
    <source>
        <dbReference type="PROSITE" id="PS50157"/>
    </source>
</evidence>
<dbReference type="InterPro" id="IPR036051">
    <property type="entry name" value="KRAB_dom_sf"/>
</dbReference>
<dbReference type="InterPro" id="IPR036236">
    <property type="entry name" value="Znf_C2H2_sf"/>
</dbReference>
<keyword evidence="2" id="KW-0677">Repeat</keyword>
<dbReference type="CDD" id="cd07765">
    <property type="entry name" value="KRAB_A-box"/>
    <property type="match status" value="1"/>
</dbReference>
<dbReference type="GO" id="GO:0003677">
    <property type="term" value="F:DNA binding"/>
    <property type="evidence" value="ECO:0007669"/>
    <property type="project" value="UniProtKB-KW"/>
</dbReference>
<gene>
    <name evidence="9" type="ORF">QTO34_009782</name>
</gene>
<keyword evidence="10" id="KW-1185">Reference proteome</keyword>
<dbReference type="FunFam" id="3.30.160.60:FF:002343">
    <property type="entry name" value="Zinc finger protein 33A"/>
    <property type="match status" value="1"/>
</dbReference>
<evidence type="ECO:0000256" key="6">
    <source>
        <dbReference type="PROSITE-ProRule" id="PRU00042"/>
    </source>
</evidence>